<dbReference type="AlphaFoldDB" id="A0A8T9QEP1"/>
<name>A0A8T9QEP1_9BACT</name>
<dbReference type="KEGG" id="hcu:MUN79_29430"/>
<protein>
    <submittedName>
        <fullName evidence="1">Uncharacterized protein</fullName>
    </submittedName>
</protein>
<dbReference type="EMBL" id="CP095048">
    <property type="protein sequence ID" value="UOQ75312.1"/>
    <property type="molecule type" value="Genomic_DNA"/>
</dbReference>
<organism evidence="1 2">
    <name type="scientific">Hymenobacter cellulosilyticus</name>
    <dbReference type="NCBI Taxonomy" id="2932248"/>
    <lineage>
        <taxon>Bacteria</taxon>
        <taxon>Pseudomonadati</taxon>
        <taxon>Bacteroidota</taxon>
        <taxon>Cytophagia</taxon>
        <taxon>Cytophagales</taxon>
        <taxon>Hymenobacteraceae</taxon>
        <taxon>Hymenobacter</taxon>
    </lineage>
</organism>
<dbReference type="Proteomes" id="UP000831796">
    <property type="component" value="Plasmid unnamed2"/>
</dbReference>
<evidence type="ECO:0000313" key="2">
    <source>
        <dbReference type="Proteomes" id="UP000831796"/>
    </source>
</evidence>
<sequence>MYSRDQILGLLQESLLARLPFPEPTALSLWQKNSDLKESTISRTEELLGIPVRVAARSSEQPYQPAKEKVEPFVLFLADQPAVASVEWGLRIYSARQPLPASLVFETGDREVVCESESRIWSGLVRGLSWTAQRVDVDEMSCAYAFEPKEIYLLERADIYSLPDWVETSDWQTERRLLLLCKDNLQNDLEQWAKAGAQSFRQLRRRGLPSNTVSMRCDPSILRRRAFLPEHVASLSPGLFCPWGATTSWRSIPSL</sequence>
<geneLocation type="plasmid" evidence="1 2">
    <name>unnamed2</name>
</geneLocation>
<reference evidence="1" key="1">
    <citation type="submission" date="2022-04" db="EMBL/GenBank/DDBJ databases">
        <title>Hymenobacter sp. isolated from the air.</title>
        <authorList>
            <person name="Won M."/>
            <person name="Lee C.-M."/>
            <person name="Woen H.-Y."/>
            <person name="Kwon S.-W."/>
        </authorList>
    </citation>
    <scope>NUCLEOTIDE SEQUENCE</scope>
    <source>
        <strain evidence="1">5116S-3</strain>
        <plasmid evidence="1">unnamed2</plasmid>
    </source>
</reference>
<proteinExistence type="predicted"/>
<keyword evidence="1" id="KW-0614">Plasmid</keyword>
<evidence type="ECO:0000313" key="1">
    <source>
        <dbReference type="EMBL" id="UOQ75312.1"/>
    </source>
</evidence>
<dbReference type="RefSeq" id="WP_244678645.1">
    <property type="nucleotide sequence ID" value="NZ_CP095048.1"/>
</dbReference>
<gene>
    <name evidence="1" type="ORF">MUN79_29430</name>
</gene>
<accession>A0A8T9QEP1</accession>
<keyword evidence="2" id="KW-1185">Reference proteome</keyword>